<dbReference type="Gene3D" id="1.20.120.640">
    <property type="entry name" value="Anticodon-binding domain of a subclass of class I aminoacyl-tRNA synthetases"/>
    <property type="match status" value="1"/>
</dbReference>
<reference evidence="2 3" key="1">
    <citation type="submission" date="2024-07" db="EMBL/GenBank/DDBJ databases">
        <title>Whole genome sequencing of Prodigiosin pigment-producing Streptomyces salinarius isolated from rhizosphere soil of Arachis hypogaea.</title>
        <authorList>
            <person name="Vidhya A."/>
            <person name="Ramya S."/>
        </authorList>
    </citation>
    <scope>NUCLEOTIDE SEQUENCE [LARGE SCALE GENOMIC DNA]</scope>
    <source>
        <strain evidence="2 3">VRMG2420</strain>
    </source>
</reference>
<evidence type="ECO:0000256" key="1">
    <source>
        <dbReference type="SAM" id="MobiDB-lite"/>
    </source>
</evidence>
<dbReference type="Proteomes" id="UP001614264">
    <property type="component" value="Unassembled WGS sequence"/>
</dbReference>
<dbReference type="RefSeq" id="WP_399593564.1">
    <property type="nucleotide sequence ID" value="NZ_JBITPR010000045.1"/>
</dbReference>
<evidence type="ECO:0008006" key="4">
    <source>
        <dbReference type="Google" id="ProtNLM"/>
    </source>
</evidence>
<organism evidence="2 3">
    <name type="scientific">Streptomyces salinarius</name>
    <dbReference type="NCBI Taxonomy" id="2762598"/>
    <lineage>
        <taxon>Bacteria</taxon>
        <taxon>Bacillati</taxon>
        <taxon>Actinomycetota</taxon>
        <taxon>Actinomycetes</taxon>
        <taxon>Kitasatosporales</taxon>
        <taxon>Streptomycetaceae</taxon>
        <taxon>Streptomyces</taxon>
    </lineage>
</organism>
<evidence type="ECO:0000313" key="3">
    <source>
        <dbReference type="Proteomes" id="UP001614264"/>
    </source>
</evidence>
<proteinExistence type="predicted"/>
<protein>
    <recommendedName>
        <fullName evidence="4">Cysteinyl-tRNA synthetase</fullName>
    </recommendedName>
</protein>
<accession>A0ABW8BEZ6</accession>
<feature type="compositionally biased region" description="Low complexity" evidence="1">
    <location>
        <begin position="10"/>
        <end position="20"/>
    </location>
</feature>
<sequence length="240" mass="25591">MLRIIDARTGEPAPAAPTRRAPTRVEAHAPGGDATALRVVLVADLLARAMELDGTPVWAVLTGAAEGERLRKDAAALGIRPFEEGDTAGHGPGTGQSVRVVGASGAGDARDVVTVAVGPAHPAEADLADPDAVRLALLERSRHARVELDAPALDEARDTLARWRRAVADWARHPSRPVPGEVRDRLRAAWEDDLDAPGVLRVLREVETDPDLPDGARFEICAYADRFLGLHLTRDVGTSY</sequence>
<comment type="caution">
    <text evidence="2">The sequence shown here is derived from an EMBL/GenBank/DDBJ whole genome shotgun (WGS) entry which is preliminary data.</text>
</comment>
<keyword evidence="3" id="KW-1185">Reference proteome</keyword>
<gene>
    <name evidence="2" type="ORF">AB4829_20945</name>
</gene>
<evidence type="ECO:0000313" key="2">
    <source>
        <dbReference type="EMBL" id="MFI7873057.1"/>
    </source>
</evidence>
<feature type="region of interest" description="Disordered" evidence="1">
    <location>
        <begin position="1"/>
        <end position="28"/>
    </location>
</feature>
<name>A0ABW8BEZ6_9ACTN</name>
<dbReference type="EMBL" id="JBITPR010000045">
    <property type="protein sequence ID" value="MFI7873057.1"/>
    <property type="molecule type" value="Genomic_DNA"/>
</dbReference>